<evidence type="ECO:0000313" key="6">
    <source>
        <dbReference type="Proteomes" id="UP000034883"/>
    </source>
</evidence>
<protein>
    <submittedName>
        <fullName evidence="5">Zinc protease</fullName>
    </submittedName>
</protein>
<comment type="similarity">
    <text evidence="1">Belongs to the peptidase M16 family.</text>
</comment>
<dbReference type="PANTHER" id="PTHR11851:SF49">
    <property type="entry name" value="MITOCHONDRIAL-PROCESSING PEPTIDASE SUBUNIT ALPHA"/>
    <property type="match status" value="1"/>
</dbReference>
<dbReference type="InterPro" id="IPR007863">
    <property type="entry name" value="Peptidase_M16_C"/>
</dbReference>
<organism evidence="5 6">
    <name type="scientific">Sandaracinus amylolyticus</name>
    <dbReference type="NCBI Taxonomy" id="927083"/>
    <lineage>
        <taxon>Bacteria</taxon>
        <taxon>Pseudomonadati</taxon>
        <taxon>Myxococcota</taxon>
        <taxon>Polyangia</taxon>
        <taxon>Polyangiales</taxon>
        <taxon>Sandaracinaceae</taxon>
        <taxon>Sandaracinus</taxon>
    </lineage>
</organism>
<dbReference type="Proteomes" id="UP000034883">
    <property type="component" value="Chromosome"/>
</dbReference>
<evidence type="ECO:0000256" key="2">
    <source>
        <dbReference type="SAM" id="MobiDB-lite"/>
    </source>
</evidence>
<dbReference type="GO" id="GO:0008233">
    <property type="term" value="F:peptidase activity"/>
    <property type="evidence" value="ECO:0007669"/>
    <property type="project" value="UniProtKB-KW"/>
</dbReference>
<dbReference type="Pfam" id="PF05193">
    <property type="entry name" value="Peptidase_M16_C"/>
    <property type="match status" value="1"/>
</dbReference>
<accession>A0A0F6YHK3</accession>
<feature type="domain" description="Peptidase M16 N-terminal" evidence="3">
    <location>
        <begin position="30"/>
        <end position="164"/>
    </location>
</feature>
<gene>
    <name evidence="5" type="ORF">DB32_001909</name>
</gene>
<feature type="domain" description="Peptidase M16 C-terminal" evidence="4">
    <location>
        <begin position="181"/>
        <end position="358"/>
    </location>
</feature>
<dbReference type="InterPro" id="IPR011765">
    <property type="entry name" value="Pept_M16_N"/>
</dbReference>
<evidence type="ECO:0000259" key="3">
    <source>
        <dbReference type="Pfam" id="PF00675"/>
    </source>
</evidence>
<dbReference type="AlphaFoldDB" id="A0A0F6YHK3"/>
<reference evidence="5 6" key="1">
    <citation type="submission" date="2015-03" db="EMBL/GenBank/DDBJ databases">
        <title>Genome assembly of Sandaracinus amylolyticus DSM 53668.</title>
        <authorList>
            <person name="Sharma G."/>
            <person name="Subramanian S."/>
        </authorList>
    </citation>
    <scope>NUCLEOTIDE SEQUENCE [LARGE SCALE GENOMIC DNA]</scope>
    <source>
        <strain evidence="5 6">DSM 53668</strain>
    </source>
</reference>
<evidence type="ECO:0000259" key="4">
    <source>
        <dbReference type="Pfam" id="PF05193"/>
    </source>
</evidence>
<proteinExistence type="inferred from homology"/>
<dbReference type="GO" id="GO:0006508">
    <property type="term" value="P:proteolysis"/>
    <property type="evidence" value="ECO:0007669"/>
    <property type="project" value="UniProtKB-KW"/>
</dbReference>
<keyword evidence="5" id="KW-0378">Hydrolase</keyword>
<dbReference type="Gene3D" id="3.30.830.10">
    <property type="entry name" value="Metalloenzyme, LuxS/M16 peptidase-like"/>
    <property type="match status" value="2"/>
</dbReference>
<dbReference type="STRING" id="927083.DB32_001909"/>
<dbReference type="Pfam" id="PF00675">
    <property type="entry name" value="Peptidase_M16"/>
    <property type="match status" value="1"/>
</dbReference>
<dbReference type="InterPro" id="IPR050361">
    <property type="entry name" value="MPP/UQCRC_Complex"/>
</dbReference>
<dbReference type="EMBL" id="CP011125">
    <property type="protein sequence ID" value="AKF04760.1"/>
    <property type="molecule type" value="Genomic_DNA"/>
</dbReference>
<sequence length="437" mass="49166">MRFVEEVPFGEALRIQRWVLGNGLTILVLPDPAAPVVSYHTWLRVGSSHEKPGKTGQAHLLEHLMFHETKTLAQGEFDRLLEAAGGETNAATWVDWTYYYENLPASEIALAVRLESDRMSNLVLAKDKVASEKQVVTSERRDRVEDDVEGKVSEVLYATAFGKEHPYGWPTIGWMDDIEAFTASDCRSFYRTNYAPNGATLVVVGDVEIEPLLAMIQEHYGTLAPSKLTTHDAPPAPRQRSERRKDVAWPTPTPKIAVGWHAPGYASFDHAVLTVIDQLLVGGRSSRLWKELVREKELAAEVRMSLSPFRHGGLVDLWLSAREGASIDKCFAIAEKHLKRLKKELVDDDELAKVKNRLELGFLSGLETVSGKAEQIGFSETVVGDPRHSFTRLAEYRRVTSDDVRRVAREVFDDRRRTIVRVTPKERRTASRKRSAA</sequence>
<dbReference type="SUPFAM" id="SSF63411">
    <property type="entry name" value="LuxS/MPP-like metallohydrolase"/>
    <property type="match status" value="2"/>
</dbReference>
<dbReference type="InterPro" id="IPR011249">
    <property type="entry name" value="Metalloenz_LuxS/M16"/>
</dbReference>
<keyword evidence="5" id="KW-0645">Protease</keyword>
<evidence type="ECO:0000313" key="5">
    <source>
        <dbReference type="EMBL" id="AKF04760.1"/>
    </source>
</evidence>
<dbReference type="KEGG" id="samy:DB32_001909"/>
<evidence type="ECO:0000256" key="1">
    <source>
        <dbReference type="ARBA" id="ARBA00007261"/>
    </source>
</evidence>
<dbReference type="RefSeq" id="WP_053232067.1">
    <property type="nucleotide sequence ID" value="NZ_CP011125.1"/>
</dbReference>
<dbReference type="PANTHER" id="PTHR11851">
    <property type="entry name" value="METALLOPROTEASE"/>
    <property type="match status" value="1"/>
</dbReference>
<keyword evidence="6" id="KW-1185">Reference proteome</keyword>
<feature type="region of interest" description="Disordered" evidence="2">
    <location>
        <begin position="226"/>
        <end position="247"/>
    </location>
</feature>
<name>A0A0F6YHK3_9BACT</name>
<dbReference type="GO" id="GO:0046872">
    <property type="term" value="F:metal ion binding"/>
    <property type="evidence" value="ECO:0007669"/>
    <property type="project" value="InterPro"/>
</dbReference>